<keyword evidence="2" id="KW-0560">Oxidoreductase</keyword>
<dbReference type="PANTHER" id="PTHR10578:SF104">
    <property type="entry name" value="CYTOCHROME B2, MITOCHONDRIAL-RELATED"/>
    <property type="match status" value="1"/>
</dbReference>
<dbReference type="PROSITE" id="PS00557">
    <property type="entry name" value="FMN_HYDROXY_ACID_DH_1"/>
    <property type="match status" value="1"/>
</dbReference>
<dbReference type="PROSITE" id="PS51349">
    <property type="entry name" value="FMN_HYDROXY_ACID_DH_2"/>
    <property type="match status" value="1"/>
</dbReference>
<accession>A0A9W4JSG4</accession>
<dbReference type="EMBL" id="CAJVPD010000268">
    <property type="protein sequence ID" value="CAG8411831.1"/>
    <property type="molecule type" value="Genomic_DNA"/>
</dbReference>
<evidence type="ECO:0000256" key="3">
    <source>
        <dbReference type="SAM" id="MobiDB-lite"/>
    </source>
</evidence>
<dbReference type="GO" id="GO:0016491">
    <property type="term" value="F:oxidoreductase activity"/>
    <property type="evidence" value="ECO:0007669"/>
    <property type="project" value="UniProtKB-KW"/>
</dbReference>
<comment type="cofactor">
    <cofactor evidence="1">
        <name>FMN</name>
        <dbReference type="ChEBI" id="CHEBI:58210"/>
    </cofactor>
</comment>
<dbReference type="InterPro" id="IPR008259">
    <property type="entry name" value="FMN_hydac_DH_AS"/>
</dbReference>
<dbReference type="SUPFAM" id="SSF51395">
    <property type="entry name" value="FMN-linked oxidoreductases"/>
    <property type="match status" value="1"/>
</dbReference>
<reference evidence="5" key="1">
    <citation type="submission" date="2021-07" db="EMBL/GenBank/DDBJ databases">
        <authorList>
            <person name="Branca A.L. A."/>
        </authorList>
    </citation>
    <scope>NUCLEOTIDE SEQUENCE</scope>
</reference>
<dbReference type="Pfam" id="PF01070">
    <property type="entry name" value="FMN_dh"/>
    <property type="match status" value="1"/>
</dbReference>
<gene>
    <name evidence="5" type="ORF">PSALAMII_LOCUS8776</name>
</gene>
<dbReference type="AlphaFoldDB" id="A0A9W4JSG4"/>
<dbReference type="Gene3D" id="3.20.20.70">
    <property type="entry name" value="Aldolase class I"/>
    <property type="match status" value="1"/>
</dbReference>
<dbReference type="InterPro" id="IPR013785">
    <property type="entry name" value="Aldolase_TIM"/>
</dbReference>
<evidence type="ECO:0000256" key="1">
    <source>
        <dbReference type="ARBA" id="ARBA00001917"/>
    </source>
</evidence>
<evidence type="ECO:0000256" key="2">
    <source>
        <dbReference type="ARBA" id="ARBA00023002"/>
    </source>
</evidence>
<proteinExistence type="predicted"/>
<sequence length="476" mass="52238">MRVGSAMQVGDGDYSKGPTKTVRKPRPGPKSGSRAVGPGVGWCGGQNYIDITTPLPCYFLLSGISSPLHMTISQSLAKIIEIMANNTPHLSLCVTTTDFEKVAKDVLPEKSWVYASSSAATGLSMRSNLDDWSLINFRPRILRRVDRMDTRRSILGHTSQFPFFVSAMGTLGSSHPGAEPLLVRGATRKGMHTMISTASTKPLEEIMDAHGEEQRLLNNQSPANLSFQLYVPEDRARARSLIQRVKNAGYQSLWVTVDTSTLGKRTADRYLQAQENLNADQGGDARDIHNENDFAPAFGGRQVPGSVDAGLTWEDLKWISQEWNGPLVLKGIQSVEDVKLAVQHGVQGILLSNHGGRQIHSAPSSLMTLLEIRKYYPEAFDKLQVFVDGGLRDGADVLKALCLGATAVGVGRPYYYALAAYGAEGVERCTDILAEEVEITMKMLGVTSLDQLRPEMINTSRLENEMWRPAFEKSKL</sequence>
<evidence type="ECO:0000259" key="4">
    <source>
        <dbReference type="PROSITE" id="PS51349"/>
    </source>
</evidence>
<comment type="caution">
    <text evidence="5">The sequence shown here is derived from an EMBL/GenBank/DDBJ whole genome shotgun (WGS) entry which is preliminary data.</text>
</comment>
<dbReference type="Proteomes" id="UP001152592">
    <property type="component" value="Unassembled WGS sequence"/>
</dbReference>
<feature type="region of interest" description="Disordered" evidence="3">
    <location>
        <begin position="1"/>
        <end position="36"/>
    </location>
</feature>
<dbReference type="PANTHER" id="PTHR10578">
    <property type="entry name" value="S -2-HYDROXY-ACID OXIDASE-RELATED"/>
    <property type="match status" value="1"/>
</dbReference>
<organism evidence="5 6">
    <name type="scientific">Penicillium salamii</name>
    <dbReference type="NCBI Taxonomy" id="1612424"/>
    <lineage>
        <taxon>Eukaryota</taxon>
        <taxon>Fungi</taxon>
        <taxon>Dikarya</taxon>
        <taxon>Ascomycota</taxon>
        <taxon>Pezizomycotina</taxon>
        <taxon>Eurotiomycetes</taxon>
        <taxon>Eurotiomycetidae</taxon>
        <taxon>Eurotiales</taxon>
        <taxon>Aspergillaceae</taxon>
        <taxon>Penicillium</taxon>
    </lineage>
</organism>
<dbReference type="OrthoDB" id="2224430at2759"/>
<name>A0A9W4JSG4_9EURO</name>
<dbReference type="InterPro" id="IPR000262">
    <property type="entry name" value="FMN-dep_DH"/>
</dbReference>
<feature type="domain" description="FMN hydroxy acid dehydrogenase" evidence="4">
    <location>
        <begin position="88"/>
        <end position="462"/>
    </location>
</feature>
<evidence type="ECO:0000313" key="5">
    <source>
        <dbReference type="EMBL" id="CAG8411831.1"/>
    </source>
</evidence>
<dbReference type="InterPro" id="IPR037396">
    <property type="entry name" value="FMN_HAD"/>
</dbReference>
<protein>
    <recommendedName>
        <fullName evidence="4">FMN hydroxy acid dehydrogenase domain-containing protein</fullName>
    </recommendedName>
</protein>
<evidence type="ECO:0000313" key="6">
    <source>
        <dbReference type="Proteomes" id="UP001152592"/>
    </source>
</evidence>